<gene>
    <name evidence="1" type="ORF">HSR122_0838</name>
</gene>
<name>A0A897N618_9EURY</name>
<dbReference type="EMBL" id="CP064788">
    <property type="protein sequence ID" value="QSG08242.1"/>
    <property type="molecule type" value="Genomic_DNA"/>
</dbReference>
<evidence type="ECO:0000313" key="2">
    <source>
        <dbReference type="Proteomes" id="UP000662973"/>
    </source>
</evidence>
<sequence>MHATETYDIHDFVSVRTNTDLPIPDAFAGGSGAADRVIEIECRTDWSPSPPANARRLASHRFWIEGDTLTVRYPSTPTRKPVALEISGLGADRTRVLFTPAFRDQSGIGDIVEGILTAALLDAGVALIHAGAIVENGRATVLTSMGRMGKTSTILTLLRESANLGYMGDNICLIDASGTVYGWPATLGVFPGTAVEDTQLPAGARRRVRLKRLIGRSELLSAALLHTFSIDLSENLPPEAVAESVVDRAPIGRVFVLNGGRTAKMRTLATDDATARIATGTDMELDPTEYHLSLYAFAAGDHRVHPSILKKRRRTILSEALADVRVQELFADGVADYVEAVR</sequence>
<accession>A0A897N618</accession>
<organism evidence="1 2">
    <name type="scientific">Halapricum desulfuricans</name>
    <dbReference type="NCBI Taxonomy" id="2841257"/>
    <lineage>
        <taxon>Archaea</taxon>
        <taxon>Methanobacteriati</taxon>
        <taxon>Methanobacteriota</taxon>
        <taxon>Stenosarchaea group</taxon>
        <taxon>Halobacteria</taxon>
        <taxon>Halobacteriales</taxon>
        <taxon>Haloarculaceae</taxon>
        <taxon>Halapricum</taxon>
    </lineage>
</organism>
<dbReference type="RefSeq" id="WP_229111394.1">
    <property type="nucleotide sequence ID" value="NZ_CP064788.1"/>
</dbReference>
<dbReference type="AlphaFoldDB" id="A0A897N618"/>
<protein>
    <recommendedName>
        <fullName evidence="3">Serine kinase</fullName>
    </recommendedName>
</protein>
<keyword evidence="2" id="KW-1185">Reference proteome</keyword>
<proteinExistence type="predicted"/>
<evidence type="ECO:0000313" key="1">
    <source>
        <dbReference type="EMBL" id="QSG08242.1"/>
    </source>
</evidence>
<evidence type="ECO:0008006" key="3">
    <source>
        <dbReference type="Google" id="ProtNLM"/>
    </source>
</evidence>
<reference evidence="1 2" key="1">
    <citation type="submission" date="2020-11" db="EMBL/GenBank/DDBJ databases">
        <title>Carbohydrate-dependent, anaerobic sulfur respiration: A novel catabolism in halophilic archaea.</title>
        <authorList>
            <person name="Sorokin D.Y."/>
            <person name="Messina E."/>
            <person name="Smedile F."/>
            <person name="La Cono V."/>
            <person name="Hallsworth J.E."/>
            <person name="Yakimov M.M."/>
        </authorList>
    </citation>
    <scope>NUCLEOTIDE SEQUENCE [LARGE SCALE GENOMIC DNA]</scope>
    <source>
        <strain evidence="1 2">HSR12-2</strain>
    </source>
</reference>
<dbReference type="KEGG" id="hds:HSR122_0838"/>
<dbReference type="Proteomes" id="UP000662973">
    <property type="component" value="Chromosome"/>
</dbReference>
<dbReference type="GeneID" id="68851490"/>